<dbReference type="Pfam" id="PF09954">
    <property type="entry name" value="DUF2188"/>
    <property type="match status" value="1"/>
</dbReference>
<organism evidence="2 3">
    <name type="scientific">Ureaplasma diversum NCTC 246</name>
    <dbReference type="NCBI Taxonomy" id="1188241"/>
    <lineage>
        <taxon>Bacteria</taxon>
        <taxon>Bacillati</taxon>
        <taxon>Mycoplasmatota</taxon>
        <taxon>Mycoplasmoidales</taxon>
        <taxon>Mycoplasmoidaceae</taxon>
        <taxon>Ureaplasma</taxon>
    </lineage>
</organism>
<proteinExistence type="predicted"/>
<dbReference type="Proteomes" id="UP000028537">
    <property type="component" value="Unassembled WGS sequence"/>
</dbReference>
<dbReference type="EMBL" id="JFDP01000065">
    <property type="protein sequence ID" value="KEZ22682.1"/>
    <property type="molecule type" value="Genomic_DNA"/>
</dbReference>
<evidence type="ECO:0000313" key="3">
    <source>
        <dbReference type="Proteomes" id="UP000028537"/>
    </source>
</evidence>
<dbReference type="RefSeq" id="WP_081847828.1">
    <property type="nucleotide sequence ID" value="NZ_JFDP01000065.1"/>
</dbReference>
<evidence type="ECO:0000313" key="2">
    <source>
        <dbReference type="EMBL" id="KEZ22682.1"/>
    </source>
</evidence>
<comment type="caution">
    <text evidence="2">The sequence shown here is derived from an EMBL/GenBank/DDBJ whole genome shotgun (WGS) entry which is preliminary data.</text>
</comment>
<accession>A0A084EXJ0</accession>
<feature type="compositionally biased region" description="Low complexity" evidence="1">
    <location>
        <begin position="1"/>
        <end position="17"/>
    </location>
</feature>
<dbReference type="OrthoDB" id="8858565at2"/>
<gene>
    <name evidence="2" type="ORF">UDIV_5360</name>
</gene>
<evidence type="ECO:0000256" key="1">
    <source>
        <dbReference type="SAM" id="MobiDB-lite"/>
    </source>
</evidence>
<evidence type="ECO:0008006" key="4">
    <source>
        <dbReference type="Google" id="ProtNLM"/>
    </source>
</evidence>
<reference evidence="2 3" key="1">
    <citation type="submission" date="2014-02" db="EMBL/GenBank/DDBJ databases">
        <title>Genome sequence of Ureaplasma diversum strain 246.</title>
        <authorList>
            <person name="Sirand-Pugnet P."/>
            <person name="Breton M."/>
            <person name="Dordet-Frisoni E."/>
            <person name="Baranowski E."/>
            <person name="Barre A."/>
            <person name="Couture C."/>
            <person name="Dupuy V."/>
            <person name="Gaurivaud P."/>
            <person name="Jacob D."/>
            <person name="Lemaitre C."/>
            <person name="Manso-Silvan L."/>
            <person name="Nikolski M."/>
            <person name="Nouvel L.-X."/>
            <person name="Poumarat F."/>
            <person name="Tardy F."/>
            <person name="Thebault P."/>
            <person name="Theil S."/>
            <person name="Citti C."/>
            <person name="Thiaucourt F."/>
            <person name="Blanchard A."/>
        </authorList>
    </citation>
    <scope>NUCLEOTIDE SEQUENCE [LARGE SCALE GENOMIC DNA]</scope>
    <source>
        <strain evidence="2 3">NCTC 246</strain>
    </source>
</reference>
<protein>
    <recommendedName>
        <fullName evidence="4">DUF2188 domain-containing protein</fullName>
    </recommendedName>
</protein>
<feature type="region of interest" description="Disordered" evidence="1">
    <location>
        <begin position="1"/>
        <end position="21"/>
    </location>
</feature>
<sequence>MATVAKKSTTKTQSTEKAAPKPTYYLSPYGDKGWKIMKRGGVRVTKVFKTKKEALEYSKTLCKNQEAVIFIQRKDGSFQDVKNYRDE</sequence>
<dbReference type="InterPro" id="IPR018691">
    <property type="entry name" value="DUF2188"/>
</dbReference>
<name>A0A084EXJ0_9BACT</name>
<keyword evidence="3" id="KW-1185">Reference proteome</keyword>
<dbReference type="AlphaFoldDB" id="A0A084EXJ0"/>